<evidence type="ECO:0000313" key="3">
    <source>
        <dbReference type="Proteomes" id="UP001143304"/>
    </source>
</evidence>
<sequence length="130" mass="14260">MNKWTIAALTAALTFAAGGLQAADADGRYAAYPPSANKESCGSFNAAVAKGENQSDWRDWNVFNVYTRGFLTAVSWQVVNTYDITGGKGRDAYMGWLEKYCAENPLDSYANANVELVVELYPTRTQTEPK</sequence>
<proteinExistence type="predicted"/>
<evidence type="ECO:0000256" key="1">
    <source>
        <dbReference type="SAM" id="SignalP"/>
    </source>
</evidence>
<reference evidence="2" key="1">
    <citation type="submission" date="2019-02" db="EMBL/GenBank/DDBJ databases">
        <authorList>
            <person name="Li S.-H."/>
        </authorList>
    </citation>
    <scope>NUCLEOTIDE SEQUENCE</scope>
    <source>
        <strain evidence="2">IMCC11814</strain>
    </source>
</reference>
<keyword evidence="3" id="KW-1185">Reference proteome</keyword>
<dbReference type="RefSeq" id="WP_279248127.1">
    <property type="nucleotide sequence ID" value="NZ_SHNO01000001.1"/>
</dbReference>
<evidence type="ECO:0008006" key="4">
    <source>
        <dbReference type="Google" id="ProtNLM"/>
    </source>
</evidence>
<protein>
    <recommendedName>
        <fullName evidence="4">HdeA/HdeB family protein</fullName>
    </recommendedName>
</protein>
<dbReference type="Proteomes" id="UP001143304">
    <property type="component" value="Unassembled WGS sequence"/>
</dbReference>
<keyword evidence="1" id="KW-0732">Signal</keyword>
<evidence type="ECO:0000313" key="2">
    <source>
        <dbReference type="EMBL" id="MCX2976376.1"/>
    </source>
</evidence>
<gene>
    <name evidence="2" type="ORF">EYC82_03290</name>
</gene>
<comment type="caution">
    <text evidence="2">The sequence shown here is derived from an EMBL/GenBank/DDBJ whole genome shotgun (WGS) entry which is preliminary data.</text>
</comment>
<dbReference type="EMBL" id="SHNO01000001">
    <property type="protein sequence ID" value="MCX2976376.1"/>
    <property type="molecule type" value="Genomic_DNA"/>
</dbReference>
<organism evidence="2 3">
    <name type="scientific">Candidatus Marimicrobium litorale</name>
    <dbReference type="NCBI Taxonomy" id="2518991"/>
    <lineage>
        <taxon>Bacteria</taxon>
        <taxon>Pseudomonadati</taxon>
        <taxon>Pseudomonadota</taxon>
        <taxon>Gammaproteobacteria</taxon>
        <taxon>Cellvibrionales</taxon>
        <taxon>Halieaceae</taxon>
        <taxon>Marimicrobium</taxon>
    </lineage>
</organism>
<feature type="signal peptide" evidence="1">
    <location>
        <begin position="1"/>
        <end position="22"/>
    </location>
</feature>
<feature type="chain" id="PRO_5045485368" description="HdeA/HdeB family protein" evidence="1">
    <location>
        <begin position="23"/>
        <end position="130"/>
    </location>
</feature>
<name>A0ABT3T288_9GAMM</name>
<accession>A0ABT3T288</accession>